<dbReference type="SMART" id="SM00054">
    <property type="entry name" value="EFh"/>
    <property type="match status" value="4"/>
</dbReference>
<dbReference type="Pfam" id="PF13499">
    <property type="entry name" value="EF-hand_7"/>
    <property type="match status" value="2"/>
</dbReference>
<proteinExistence type="predicted"/>
<dbReference type="InterPro" id="IPR002048">
    <property type="entry name" value="EF_hand_dom"/>
</dbReference>
<evidence type="ECO:0000259" key="3">
    <source>
        <dbReference type="PROSITE" id="PS50222"/>
    </source>
</evidence>
<dbReference type="PROSITE" id="PS50222">
    <property type="entry name" value="EF_HAND_2"/>
    <property type="match status" value="4"/>
</dbReference>
<reference evidence="4 5" key="1">
    <citation type="submission" date="2024-11" db="EMBL/GenBank/DDBJ databases">
        <title>Adaptive evolution of stress response genes in parasites aligns with host niche diversity.</title>
        <authorList>
            <person name="Hahn C."/>
            <person name="Resl P."/>
        </authorList>
    </citation>
    <scope>NUCLEOTIDE SEQUENCE [LARGE SCALE GENOMIC DNA]</scope>
    <source>
        <strain evidence="4">EGGRZ-B1_66</strain>
        <tissue evidence="4">Body</tissue>
    </source>
</reference>
<evidence type="ECO:0000313" key="5">
    <source>
        <dbReference type="Proteomes" id="UP001626550"/>
    </source>
</evidence>
<dbReference type="Proteomes" id="UP001626550">
    <property type="component" value="Unassembled WGS sequence"/>
</dbReference>
<dbReference type="EMBL" id="JBJKFK010000571">
    <property type="protein sequence ID" value="KAL3316266.1"/>
    <property type="molecule type" value="Genomic_DNA"/>
</dbReference>
<keyword evidence="5" id="KW-1185">Reference proteome</keyword>
<keyword evidence="4" id="KW-0808">Transferase</keyword>
<sequence>MTTTAASDDGLIQMFYEIDKDKSGSIEIEELRQYLREKQYEEYFITRFLHVFDTNRDGVIGFDEYTKSLKKIPHEQKLYTKWHEILSKVDKDKNGYITLDEIYAMVTDSGKNEKMSVKELQAFMREYDRDGDGKLNYHEFLDYLLSMNE</sequence>
<keyword evidence="4" id="KW-0418">Kinase</keyword>
<dbReference type="InterPro" id="IPR018247">
    <property type="entry name" value="EF_Hand_1_Ca_BS"/>
</dbReference>
<dbReference type="InterPro" id="IPR050145">
    <property type="entry name" value="Centrin_CML-like"/>
</dbReference>
<name>A0ABD2QD71_9PLAT</name>
<feature type="domain" description="EF-hand" evidence="3">
    <location>
        <begin position="115"/>
        <end position="149"/>
    </location>
</feature>
<keyword evidence="1" id="KW-0677">Repeat</keyword>
<dbReference type="FunFam" id="1.10.238.10:FF:000003">
    <property type="entry name" value="Calmodulin A"/>
    <property type="match status" value="1"/>
</dbReference>
<protein>
    <submittedName>
        <fullName evidence="4">Serine/threonine-protein kinase 17A</fullName>
    </submittedName>
</protein>
<feature type="domain" description="EF-hand" evidence="3">
    <location>
        <begin position="45"/>
        <end position="75"/>
    </location>
</feature>
<evidence type="ECO:0000256" key="1">
    <source>
        <dbReference type="ARBA" id="ARBA00022737"/>
    </source>
</evidence>
<dbReference type="AlphaFoldDB" id="A0ABD2QD71"/>
<comment type="caution">
    <text evidence="4">The sequence shown here is derived from an EMBL/GenBank/DDBJ whole genome shotgun (WGS) entry which is preliminary data.</text>
</comment>
<accession>A0ABD2QD71</accession>
<dbReference type="PANTHER" id="PTHR23050">
    <property type="entry name" value="CALCIUM BINDING PROTEIN"/>
    <property type="match status" value="1"/>
</dbReference>
<dbReference type="Gene3D" id="1.10.238.10">
    <property type="entry name" value="EF-hand"/>
    <property type="match status" value="2"/>
</dbReference>
<evidence type="ECO:0000256" key="2">
    <source>
        <dbReference type="ARBA" id="ARBA00022837"/>
    </source>
</evidence>
<feature type="domain" description="EF-hand" evidence="3">
    <location>
        <begin position="77"/>
        <end position="112"/>
    </location>
</feature>
<keyword evidence="2" id="KW-0106">Calcium</keyword>
<feature type="domain" description="EF-hand" evidence="3">
    <location>
        <begin position="6"/>
        <end position="41"/>
    </location>
</feature>
<evidence type="ECO:0000313" key="4">
    <source>
        <dbReference type="EMBL" id="KAL3316266.1"/>
    </source>
</evidence>
<dbReference type="SUPFAM" id="SSF47473">
    <property type="entry name" value="EF-hand"/>
    <property type="match status" value="1"/>
</dbReference>
<gene>
    <name evidence="4" type="primary">STK17A</name>
    <name evidence="4" type="ORF">Ciccas_005092</name>
</gene>
<dbReference type="PROSITE" id="PS00018">
    <property type="entry name" value="EF_HAND_1"/>
    <property type="match status" value="4"/>
</dbReference>
<dbReference type="GO" id="GO:0016301">
    <property type="term" value="F:kinase activity"/>
    <property type="evidence" value="ECO:0007669"/>
    <property type="project" value="UniProtKB-KW"/>
</dbReference>
<organism evidence="4 5">
    <name type="scientific">Cichlidogyrus casuarinus</name>
    <dbReference type="NCBI Taxonomy" id="1844966"/>
    <lineage>
        <taxon>Eukaryota</taxon>
        <taxon>Metazoa</taxon>
        <taxon>Spiralia</taxon>
        <taxon>Lophotrochozoa</taxon>
        <taxon>Platyhelminthes</taxon>
        <taxon>Monogenea</taxon>
        <taxon>Monopisthocotylea</taxon>
        <taxon>Dactylogyridea</taxon>
        <taxon>Ancyrocephalidae</taxon>
        <taxon>Cichlidogyrus</taxon>
    </lineage>
</organism>
<dbReference type="InterPro" id="IPR011992">
    <property type="entry name" value="EF-hand-dom_pair"/>
</dbReference>